<dbReference type="PROSITE" id="PS51750">
    <property type="entry name" value="BRO_N"/>
    <property type="match status" value="1"/>
</dbReference>
<dbReference type="InterPro" id="IPR003497">
    <property type="entry name" value="BRO_N_domain"/>
</dbReference>
<gene>
    <name evidence="2" type="ORF">NCTC8684_04258</name>
</gene>
<evidence type="ECO:0000313" key="3">
    <source>
        <dbReference type="Proteomes" id="UP000254029"/>
    </source>
</evidence>
<sequence length="226" mass="25146">MNHHIPLDVNAPLRLDYAKGFPLRVIRREEGFWFVAAEIAAAMKQEVEDLLPLLEPPTGRLLLLVGEDEPVLCLSEGEFDELVRRVKKPGARRLRRWWQEETRPALLHEGGVASTVESLHLALALALALAAEAAQQVSRAVMEAVLRGPGPWQHSRWVVALDYERHNKQRWPHGKLIGLTSSVATLEGLAELIAEPGRMPVNNTDLVKLAAACHLRLAERMGRIAG</sequence>
<dbReference type="Proteomes" id="UP000254029">
    <property type="component" value="Unassembled WGS sequence"/>
</dbReference>
<accession>A0AAX2MFX7</accession>
<dbReference type="AlphaFoldDB" id="A0AAX2MFX7"/>
<feature type="domain" description="Bro-N" evidence="1">
    <location>
        <begin position="14"/>
        <end position="110"/>
    </location>
</feature>
<evidence type="ECO:0000313" key="2">
    <source>
        <dbReference type="EMBL" id="SUY93127.1"/>
    </source>
</evidence>
<organism evidence="2 3">
    <name type="scientific">Chromobacterium violaceum</name>
    <dbReference type="NCBI Taxonomy" id="536"/>
    <lineage>
        <taxon>Bacteria</taxon>
        <taxon>Pseudomonadati</taxon>
        <taxon>Pseudomonadota</taxon>
        <taxon>Betaproteobacteria</taxon>
        <taxon>Neisseriales</taxon>
        <taxon>Chromobacteriaceae</taxon>
        <taxon>Chromobacterium</taxon>
    </lineage>
</organism>
<dbReference type="SMART" id="SM01040">
    <property type="entry name" value="Bro-N"/>
    <property type="match status" value="1"/>
</dbReference>
<protein>
    <recommendedName>
        <fullName evidence="1">Bro-N domain-containing protein</fullName>
    </recommendedName>
</protein>
<name>A0AAX2MFX7_CHRVL</name>
<evidence type="ECO:0000259" key="1">
    <source>
        <dbReference type="PROSITE" id="PS51750"/>
    </source>
</evidence>
<proteinExistence type="predicted"/>
<dbReference type="EMBL" id="UIGR01000003">
    <property type="protein sequence ID" value="SUY93127.1"/>
    <property type="molecule type" value="Genomic_DNA"/>
</dbReference>
<comment type="caution">
    <text evidence="2">The sequence shown here is derived from an EMBL/GenBank/DDBJ whole genome shotgun (WGS) entry which is preliminary data.</text>
</comment>
<reference evidence="2 3" key="1">
    <citation type="submission" date="2018-06" db="EMBL/GenBank/DDBJ databases">
        <authorList>
            <consortium name="Pathogen Informatics"/>
            <person name="Doyle S."/>
        </authorList>
    </citation>
    <scope>NUCLEOTIDE SEQUENCE [LARGE SCALE GENOMIC DNA]</scope>
    <source>
        <strain evidence="2 3">NCTC8684</strain>
    </source>
</reference>
<dbReference type="RefSeq" id="WP_076226881.1">
    <property type="nucleotide sequence ID" value="NZ_JBHMEH010000132.1"/>
</dbReference>